<feature type="compositionally biased region" description="Basic residues" evidence="1">
    <location>
        <begin position="290"/>
        <end position="299"/>
    </location>
</feature>
<dbReference type="EMBL" id="HBIV01005097">
    <property type="protein sequence ID" value="CAE0649358.1"/>
    <property type="molecule type" value="Transcribed_RNA"/>
</dbReference>
<accession>A0A7S4DHA8</accession>
<organism evidence="2">
    <name type="scientific">Lotharella globosa</name>
    <dbReference type="NCBI Taxonomy" id="91324"/>
    <lineage>
        <taxon>Eukaryota</taxon>
        <taxon>Sar</taxon>
        <taxon>Rhizaria</taxon>
        <taxon>Cercozoa</taxon>
        <taxon>Chlorarachniophyceae</taxon>
        <taxon>Lotharella</taxon>
    </lineage>
</organism>
<proteinExistence type="predicted"/>
<evidence type="ECO:0000313" key="2">
    <source>
        <dbReference type="EMBL" id="CAE0649358.1"/>
    </source>
</evidence>
<feature type="compositionally biased region" description="Polar residues" evidence="1">
    <location>
        <begin position="273"/>
        <end position="282"/>
    </location>
</feature>
<gene>
    <name evidence="2" type="ORF">LGLO00237_LOCUS3623</name>
</gene>
<dbReference type="InterPro" id="IPR014729">
    <property type="entry name" value="Rossmann-like_a/b/a_fold"/>
</dbReference>
<feature type="region of interest" description="Disordered" evidence="1">
    <location>
        <begin position="254"/>
        <end position="308"/>
    </location>
</feature>
<dbReference type="SUPFAM" id="SSF52374">
    <property type="entry name" value="Nucleotidylyl transferase"/>
    <property type="match status" value="1"/>
</dbReference>
<sequence length="308" mass="35083">MTRNGKPGSTQDLSTRHTMATWQLLKNYEKDSVPHLSSYSDDETNFYLFPERVYCVVGYNPSKTYQVDPETRRHLLKYMLRRSGMDDVKVDFFPGNIWRYAKIKGAYMCRGIRTWEKDGNEEIFLNALNILGPIFIGWLNHEMWAHLYRKDILSFLMYSAPQRTIFFQADPSLSKVSSTKVRKLRKKGKPLGGSGLIPDDTAPVVEAIFSKPGTPVPSIASAEEFEEFQKIVDNAGEDQLSYDELKFYQRDSLSSASGSRYGTLKRPLANLASPRSSQHSDGSSQQRSPRVPRARRRRSSQASADTDD</sequence>
<reference evidence="2" key="1">
    <citation type="submission" date="2021-01" db="EMBL/GenBank/DDBJ databases">
        <authorList>
            <person name="Corre E."/>
            <person name="Pelletier E."/>
            <person name="Niang G."/>
            <person name="Scheremetjew M."/>
            <person name="Finn R."/>
            <person name="Kale V."/>
            <person name="Holt S."/>
            <person name="Cochrane G."/>
            <person name="Meng A."/>
            <person name="Brown T."/>
            <person name="Cohen L."/>
        </authorList>
    </citation>
    <scope>NUCLEOTIDE SEQUENCE</scope>
    <source>
        <strain evidence="2">CCCM811</strain>
    </source>
</reference>
<dbReference type="Gene3D" id="3.40.50.620">
    <property type="entry name" value="HUPs"/>
    <property type="match status" value="1"/>
</dbReference>
<dbReference type="AlphaFoldDB" id="A0A7S4DHA8"/>
<evidence type="ECO:0000256" key="1">
    <source>
        <dbReference type="SAM" id="MobiDB-lite"/>
    </source>
</evidence>
<protein>
    <submittedName>
        <fullName evidence="2">Uncharacterized protein</fullName>
    </submittedName>
</protein>
<name>A0A7S4DHA8_9EUKA</name>